<organism evidence="2 3">
    <name type="scientific">Ephemerocybe angulata</name>
    <dbReference type="NCBI Taxonomy" id="980116"/>
    <lineage>
        <taxon>Eukaryota</taxon>
        <taxon>Fungi</taxon>
        <taxon>Dikarya</taxon>
        <taxon>Basidiomycota</taxon>
        <taxon>Agaricomycotina</taxon>
        <taxon>Agaricomycetes</taxon>
        <taxon>Agaricomycetidae</taxon>
        <taxon>Agaricales</taxon>
        <taxon>Agaricineae</taxon>
        <taxon>Psathyrellaceae</taxon>
        <taxon>Ephemerocybe</taxon>
    </lineage>
</organism>
<dbReference type="AlphaFoldDB" id="A0A8H6M653"/>
<evidence type="ECO:0000313" key="2">
    <source>
        <dbReference type="EMBL" id="KAF6756215.1"/>
    </source>
</evidence>
<feature type="region of interest" description="Disordered" evidence="1">
    <location>
        <begin position="149"/>
        <end position="185"/>
    </location>
</feature>
<dbReference type="Proteomes" id="UP000521943">
    <property type="component" value="Unassembled WGS sequence"/>
</dbReference>
<gene>
    <name evidence="2" type="ORF">DFP72DRAFT_846976</name>
</gene>
<sequence length="358" mass="39703">MCIQTFNATLVSGHKSFSDPELTRDIRDARDDEVADGNSIHTDIAVERKFHQYSSTPSIHSSLEYVLSSNSFANLARLIHFHIDFAMPGYTQHRRSTVVDSKLTVAAHVGAPGWTHNTIKTVVTTPWRGASDRDTLNLHHASRRTPIIPYPLPYSPKPHPSSPLLPDIRHRQSAAPPPKSASHVRLAPSPIETHLGRWEQPTETKSLATRHLAPLRLTLPAATGPSRGNAIHTIKANSGISNVTITSSHLAKTSSVILPTEGWHLWFRSSQPARAYGIPISTSHPAPQRNTIHIVKRHIQPYHHLLAAPRCHARVRSPRRGHRTYVVKFNDSVPSYGCTPFRTGSPSPPWISVSSRHT</sequence>
<proteinExistence type="predicted"/>
<reference evidence="2 3" key="1">
    <citation type="submission" date="2020-07" db="EMBL/GenBank/DDBJ databases">
        <title>Comparative genomics of pyrophilous fungi reveals a link between fire events and developmental genes.</title>
        <authorList>
            <consortium name="DOE Joint Genome Institute"/>
            <person name="Steindorff A.S."/>
            <person name="Carver A."/>
            <person name="Calhoun S."/>
            <person name="Stillman K."/>
            <person name="Liu H."/>
            <person name="Lipzen A."/>
            <person name="Pangilinan J."/>
            <person name="Labutti K."/>
            <person name="Bruns T.D."/>
            <person name="Grigoriev I.V."/>
        </authorList>
    </citation>
    <scope>NUCLEOTIDE SEQUENCE [LARGE SCALE GENOMIC DNA]</scope>
    <source>
        <strain evidence="2 3">CBS 144469</strain>
    </source>
</reference>
<dbReference type="EMBL" id="JACGCI010000027">
    <property type="protein sequence ID" value="KAF6756215.1"/>
    <property type="molecule type" value="Genomic_DNA"/>
</dbReference>
<protein>
    <submittedName>
        <fullName evidence="2">Uncharacterized protein</fullName>
    </submittedName>
</protein>
<accession>A0A8H6M653</accession>
<feature type="compositionally biased region" description="Pro residues" evidence="1">
    <location>
        <begin position="149"/>
        <end position="163"/>
    </location>
</feature>
<evidence type="ECO:0000256" key="1">
    <source>
        <dbReference type="SAM" id="MobiDB-lite"/>
    </source>
</evidence>
<keyword evidence="3" id="KW-1185">Reference proteome</keyword>
<evidence type="ECO:0000313" key="3">
    <source>
        <dbReference type="Proteomes" id="UP000521943"/>
    </source>
</evidence>
<comment type="caution">
    <text evidence="2">The sequence shown here is derived from an EMBL/GenBank/DDBJ whole genome shotgun (WGS) entry which is preliminary data.</text>
</comment>
<name>A0A8H6M653_9AGAR</name>